<sequence>MLLYKLHFLTPGESTRRALSARLVAGARPDAFVARVRSPHQPDATGVPAKRDPKLP</sequence>
<keyword evidence="3" id="KW-1185">Reference proteome</keyword>
<proteinExistence type="predicted"/>
<evidence type="ECO:0000313" key="2">
    <source>
        <dbReference type="EMBL" id="MEK7949591.1"/>
    </source>
</evidence>
<gene>
    <name evidence="2" type="ORF">WKV53_03750</name>
</gene>
<evidence type="ECO:0000313" key="3">
    <source>
        <dbReference type="Proteomes" id="UP001371305"/>
    </source>
</evidence>
<protein>
    <submittedName>
        <fullName evidence="2">Uncharacterized protein</fullName>
    </submittedName>
</protein>
<feature type="region of interest" description="Disordered" evidence="1">
    <location>
        <begin position="36"/>
        <end position="56"/>
    </location>
</feature>
<organism evidence="2 3">
    <name type="scientific">Luteolibacter soli</name>
    <dbReference type="NCBI Taxonomy" id="3135280"/>
    <lineage>
        <taxon>Bacteria</taxon>
        <taxon>Pseudomonadati</taxon>
        <taxon>Verrucomicrobiota</taxon>
        <taxon>Verrucomicrobiia</taxon>
        <taxon>Verrucomicrobiales</taxon>
        <taxon>Verrucomicrobiaceae</taxon>
        <taxon>Luteolibacter</taxon>
    </lineage>
</organism>
<accession>A0ABU9AQZ1</accession>
<comment type="caution">
    <text evidence="2">The sequence shown here is derived from an EMBL/GenBank/DDBJ whole genome shotgun (WGS) entry which is preliminary data.</text>
</comment>
<reference evidence="2 3" key="1">
    <citation type="submission" date="2024-04" db="EMBL/GenBank/DDBJ databases">
        <title>Luteolibacter sp. isolated from soil.</title>
        <authorList>
            <person name="An J."/>
        </authorList>
    </citation>
    <scope>NUCLEOTIDE SEQUENCE [LARGE SCALE GENOMIC DNA]</scope>
    <source>
        <strain evidence="2 3">Y139</strain>
    </source>
</reference>
<dbReference type="RefSeq" id="WP_341403010.1">
    <property type="nucleotide sequence ID" value="NZ_JBBUKT010000001.1"/>
</dbReference>
<dbReference type="Proteomes" id="UP001371305">
    <property type="component" value="Unassembled WGS sequence"/>
</dbReference>
<name>A0ABU9AQZ1_9BACT</name>
<evidence type="ECO:0000256" key="1">
    <source>
        <dbReference type="SAM" id="MobiDB-lite"/>
    </source>
</evidence>
<dbReference type="EMBL" id="JBBUKT010000001">
    <property type="protein sequence ID" value="MEK7949591.1"/>
    <property type="molecule type" value="Genomic_DNA"/>
</dbReference>